<dbReference type="GO" id="GO:0008270">
    <property type="term" value="F:zinc ion binding"/>
    <property type="evidence" value="ECO:0007669"/>
    <property type="project" value="UniProtKB-KW"/>
</dbReference>
<evidence type="ECO:0000259" key="17">
    <source>
        <dbReference type="PROSITE" id="PS50112"/>
    </source>
</evidence>
<evidence type="ECO:0000256" key="8">
    <source>
        <dbReference type="ARBA" id="ARBA00022833"/>
    </source>
</evidence>
<keyword evidence="7 15" id="KW-0863">Zinc-finger</keyword>
<dbReference type="EMBL" id="MSZS01000006">
    <property type="protein sequence ID" value="PKX91598.1"/>
    <property type="molecule type" value="Genomic_DNA"/>
</dbReference>
<comment type="caution">
    <text evidence="19">The sequence shown here is derived from an EMBL/GenBank/DDBJ whole genome shotgun (WGS) entry which is preliminary data.</text>
</comment>
<keyword evidence="12" id="KW-0010">Activator</keyword>
<dbReference type="NCBIfam" id="TIGR00229">
    <property type="entry name" value="sensory_box"/>
    <property type="match status" value="2"/>
</dbReference>
<dbReference type="CDD" id="cd00202">
    <property type="entry name" value="ZnF_GATA"/>
    <property type="match status" value="1"/>
</dbReference>
<keyword evidence="3" id="KW-0285">Flavoprotein</keyword>
<dbReference type="PROSITE" id="PS50114">
    <property type="entry name" value="GATA_ZN_FINGER_2"/>
    <property type="match status" value="1"/>
</dbReference>
<evidence type="ECO:0000256" key="11">
    <source>
        <dbReference type="ARBA" id="ARBA00023125"/>
    </source>
</evidence>
<keyword evidence="1" id="KW-0600">Photoreceptor protein</keyword>
<evidence type="ECO:0000256" key="2">
    <source>
        <dbReference type="ARBA" id="ARBA00022606"/>
    </source>
</evidence>
<dbReference type="GO" id="GO:0009881">
    <property type="term" value="F:photoreceptor activity"/>
    <property type="evidence" value="ECO:0007669"/>
    <property type="project" value="UniProtKB-KW"/>
</dbReference>
<evidence type="ECO:0000256" key="9">
    <source>
        <dbReference type="ARBA" id="ARBA00022991"/>
    </source>
</evidence>
<dbReference type="OrthoDB" id="447251at2759"/>
<keyword evidence="5" id="KW-0479">Metal-binding</keyword>
<dbReference type="InterPro" id="IPR013088">
    <property type="entry name" value="Znf_NHR/GATA"/>
</dbReference>
<evidence type="ECO:0000256" key="16">
    <source>
        <dbReference type="SAM" id="MobiDB-lite"/>
    </source>
</evidence>
<evidence type="ECO:0000256" key="5">
    <source>
        <dbReference type="ARBA" id="ARBA00022723"/>
    </source>
</evidence>
<dbReference type="PANTHER" id="PTHR47429">
    <property type="entry name" value="PROTEIN TWIN LOV 1"/>
    <property type="match status" value="1"/>
</dbReference>
<dbReference type="SMART" id="SM00091">
    <property type="entry name" value="PAS"/>
    <property type="match status" value="3"/>
</dbReference>
<dbReference type="InterPro" id="IPR013655">
    <property type="entry name" value="PAS_fold_3"/>
</dbReference>
<dbReference type="VEuPathDB" id="FungiDB:P174DRAFT_505647"/>
<keyword evidence="20" id="KW-1185">Reference proteome</keyword>
<evidence type="ECO:0000256" key="4">
    <source>
        <dbReference type="ARBA" id="ARBA00022643"/>
    </source>
</evidence>
<dbReference type="FunFam" id="3.30.50.10:FF:000065">
    <property type="entry name" value="GATA transcription factor LreA"/>
    <property type="match status" value="1"/>
</dbReference>
<dbReference type="Pfam" id="PF08447">
    <property type="entry name" value="PAS_3"/>
    <property type="match status" value="1"/>
</dbReference>
<dbReference type="GO" id="GO:0006355">
    <property type="term" value="P:regulation of DNA-templated transcription"/>
    <property type="evidence" value="ECO:0007669"/>
    <property type="project" value="InterPro"/>
</dbReference>
<proteinExistence type="predicted"/>
<evidence type="ECO:0000256" key="13">
    <source>
        <dbReference type="ARBA" id="ARBA00023163"/>
    </source>
</evidence>
<dbReference type="Proteomes" id="UP000234474">
    <property type="component" value="Unassembled WGS sequence"/>
</dbReference>
<evidence type="ECO:0000256" key="15">
    <source>
        <dbReference type="PROSITE-ProRule" id="PRU00094"/>
    </source>
</evidence>
<dbReference type="SUPFAM" id="SSF55785">
    <property type="entry name" value="PYP-like sensor domain (PAS domain)"/>
    <property type="match status" value="3"/>
</dbReference>
<evidence type="ECO:0000256" key="3">
    <source>
        <dbReference type="ARBA" id="ARBA00022630"/>
    </source>
</evidence>
<dbReference type="GeneID" id="36538609"/>
<feature type="domain" description="PAS" evidence="17">
    <location>
        <begin position="766"/>
        <end position="818"/>
    </location>
</feature>
<dbReference type="FunFam" id="3.30.450.20:FF:000064">
    <property type="entry name" value="Vivid PAS protein VVD"/>
    <property type="match status" value="1"/>
</dbReference>
<evidence type="ECO:0000256" key="1">
    <source>
        <dbReference type="ARBA" id="ARBA00022543"/>
    </source>
</evidence>
<dbReference type="GO" id="GO:0005634">
    <property type="term" value="C:nucleus"/>
    <property type="evidence" value="ECO:0007669"/>
    <property type="project" value="TreeGrafter"/>
</dbReference>
<evidence type="ECO:0000313" key="20">
    <source>
        <dbReference type="Proteomes" id="UP000234474"/>
    </source>
</evidence>
<dbReference type="InterPro" id="IPR000679">
    <property type="entry name" value="Znf_GATA"/>
</dbReference>
<feature type="domain" description="GATA-type" evidence="18">
    <location>
        <begin position="976"/>
        <end position="1003"/>
    </location>
</feature>
<evidence type="ECO:0000259" key="18">
    <source>
        <dbReference type="PROSITE" id="PS50114"/>
    </source>
</evidence>
<evidence type="ECO:0000256" key="7">
    <source>
        <dbReference type="ARBA" id="ARBA00022771"/>
    </source>
</evidence>
<dbReference type="InterPro" id="IPR035965">
    <property type="entry name" value="PAS-like_dom_sf"/>
</dbReference>
<dbReference type="FunFam" id="3.30.450.20:FF:000087">
    <property type="entry name" value="White collar 1 protein"/>
    <property type="match status" value="1"/>
</dbReference>
<name>A0A2I1C1U3_ASPN1</name>
<dbReference type="RefSeq" id="XP_024680193.1">
    <property type="nucleotide sequence ID" value="XM_024831272.1"/>
</dbReference>
<keyword evidence="6" id="KW-0677">Repeat</keyword>
<feature type="domain" description="PAS" evidence="17">
    <location>
        <begin position="637"/>
        <end position="700"/>
    </location>
</feature>
<dbReference type="Gene3D" id="3.30.450.20">
    <property type="entry name" value="PAS domain"/>
    <property type="match status" value="3"/>
</dbReference>
<dbReference type="SUPFAM" id="SSF57716">
    <property type="entry name" value="Glucocorticoid receptor-like (DNA-binding domain)"/>
    <property type="match status" value="1"/>
</dbReference>
<keyword evidence="10" id="KW-0805">Transcription regulation</keyword>
<evidence type="ECO:0000256" key="6">
    <source>
        <dbReference type="ARBA" id="ARBA00022737"/>
    </source>
</evidence>
<evidence type="ECO:0000256" key="12">
    <source>
        <dbReference type="ARBA" id="ARBA00023159"/>
    </source>
</evidence>
<evidence type="ECO:0000256" key="14">
    <source>
        <dbReference type="ARBA" id="ARBA00023170"/>
    </source>
</evidence>
<accession>A0A2I1C1U3</accession>
<reference evidence="20" key="1">
    <citation type="journal article" date="2018" name="Proc. Natl. Acad. Sci. U.S.A.">
        <title>Linking secondary metabolites to gene clusters through genome sequencing of six diverse Aspergillus species.</title>
        <authorList>
            <person name="Kaerboelling I."/>
            <person name="Vesth T.C."/>
            <person name="Frisvad J.C."/>
            <person name="Nybo J.L."/>
            <person name="Theobald S."/>
            <person name="Kuo A."/>
            <person name="Bowyer P."/>
            <person name="Matsuda Y."/>
            <person name="Mondo S."/>
            <person name="Lyhne E.K."/>
            <person name="Kogle M.E."/>
            <person name="Clum A."/>
            <person name="Lipzen A."/>
            <person name="Salamov A."/>
            <person name="Ngan C.Y."/>
            <person name="Daum C."/>
            <person name="Chiniquy J."/>
            <person name="Barry K."/>
            <person name="LaButti K."/>
            <person name="Haridas S."/>
            <person name="Simmons B.A."/>
            <person name="Magnuson J.K."/>
            <person name="Mortensen U.H."/>
            <person name="Larsen T.O."/>
            <person name="Grigoriev I.V."/>
            <person name="Baker S.E."/>
            <person name="Andersen M.R."/>
        </authorList>
    </citation>
    <scope>NUCLEOTIDE SEQUENCE [LARGE SCALE GENOMIC DNA]</scope>
    <source>
        <strain evidence="20">IBT 16806</strain>
    </source>
</reference>
<dbReference type="SMART" id="SM00401">
    <property type="entry name" value="ZnF_GATA"/>
    <property type="match status" value="1"/>
</dbReference>
<dbReference type="Pfam" id="PF13426">
    <property type="entry name" value="PAS_9"/>
    <property type="match status" value="2"/>
</dbReference>
<dbReference type="FunFam" id="3.30.450.20:FF:000063">
    <property type="entry name" value="White collar 1 protein"/>
    <property type="match status" value="1"/>
</dbReference>
<evidence type="ECO:0000313" key="19">
    <source>
        <dbReference type="EMBL" id="PKX91598.1"/>
    </source>
</evidence>
<dbReference type="InterPro" id="IPR000014">
    <property type="entry name" value="PAS"/>
</dbReference>
<keyword evidence="4" id="KW-0288">FMN</keyword>
<evidence type="ECO:0000256" key="10">
    <source>
        <dbReference type="ARBA" id="ARBA00023015"/>
    </source>
</evidence>
<keyword evidence="9" id="KW-0157">Chromophore</keyword>
<dbReference type="Gene3D" id="3.30.50.10">
    <property type="entry name" value="Erythroid Transcription Factor GATA-1, subunit A"/>
    <property type="match status" value="1"/>
</dbReference>
<keyword evidence="2" id="KW-0716">Sensory transduction</keyword>
<dbReference type="PROSITE" id="PS50112">
    <property type="entry name" value="PAS"/>
    <property type="match status" value="3"/>
</dbReference>
<feature type="compositionally biased region" description="Polar residues" evidence="16">
    <location>
        <begin position="320"/>
        <end position="366"/>
    </location>
</feature>
<dbReference type="CDD" id="cd00130">
    <property type="entry name" value="PAS"/>
    <property type="match status" value="3"/>
</dbReference>
<keyword evidence="8" id="KW-0862">Zinc</keyword>
<feature type="region of interest" description="Disordered" evidence="16">
    <location>
        <begin position="320"/>
        <end position="376"/>
    </location>
</feature>
<keyword evidence="11" id="KW-0238">DNA-binding</keyword>
<sequence>MIFCLHEPLLPPKLICHTRIRYVKLIIEFNVSVSLLIGSLQSFCSQKQNESSYCLNIFTRPSVLFDENHGIYIRPSSAEHLIWTVASSLHLSDTANSAVVIFKKLLDALTGLPIIGPWRNVYYLGLGFEASSLCRCDPLIGQNTPPSNRSNVALRLDMANNFNNGDYYGNTPFPMAPTTSGSQSNTSHPALDCSNAEMMMTFAPLDPLRMGDFPFSESHGSDMLLSSMSADELLASGSSLPAAPAPLADHLSDALFAYDPLSSMGNSVPMAVDTASAFAYDPSSVYQQPSLMFEQTFNGQSMQQRLPSFQNQTMSLDPTASYSSTLQAHPSSSNSYCTSSVDAKDSTNMAQTTSMARRSTNASKSTDSSRSQQLPHRRRQLLQALQHKFLLTTWTDMEFYTASIKSATTGEITPYNSIYSSSGIDMMSILAEVVSRPDPKIDIGAVDLSCAFALCDIHQEDHPIIYVSEAFVRLTGYTEGEIVGQNCRFLQDPSGVVQQGMPRKFVDQHTAFRLRSTIEHRGEIQATIINYRKGGQPFMNLITMIPVRWNSPDYRFYVGFQVDLVEKPDAIKMRNPDGTYMINYQRKQLPNYVAPPPDIYKLHPDLATYFSHDQVSTILDNLGTPDHSYQRYLDRVLVENTDDVIHVLSFEGELLYLSPSCRKVLEYDSNELIGKTLSTICHPSDIGPVIRDLRSCTNSDPVSVMYRVRTKYSGYMWFESHGSWHIGDRGRQYMVMIGRVCPVYRLDQLANIGDGRLAENDLWAKLSISGIILFMSSKARPVLGRVPDDLVGKGMQDLIPADARMDAKQALEVARTGQQTSFNHKIRHKKGHMLQAQTTLYPGDTKEGEKPSFLVAQLRFPKSPQTAQGTEEVVPANITATFSRDISVTGRRNVTAAGQTTSDKSAMGSSGDQYVPALDEPILFAELNTARGSSWQFELRELEKQNRTLSDEVQRLLARRKKRKRKQSIVPVEKTCAMCQTRTTPEWRRGPSGNRDLCNSCGLRWAKQVRNAIQQKAPAT</sequence>
<dbReference type="Pfam" id="PF00320">
    <property type="entry name" value="GATA"/>
    <property type="match status" value="1"/>
</dbReference>
<dbReference type="STRING" id="1392255.A0A2I1C1U3"/>
<dbReference type="PANTHER" id="PTHR47429:SF7">
    <property type="entry name" value="GATA-FACTOR"/>
    <property type="match status" value="1"/>
</dbReference>
<protein>
    <submittedName>
        <fullName evidence="19">GATA transcription factor LreA</fullName>
    </submittedName>
</protein>
<organism evidence="19 20">
    <name type="scientific">Aspergillus novofumigatus (strain IBT 16806)</name>
    <dbReference type="NCBI Taxonomy" id="1392255"/>
    <lineage>
        <taxon>Eukaryota</taxon>
        <taxon>Fungi</taxon>
        <taxon>Dikarya</taxon>
        <taxon>Ascomycota</taxon>
        <taxon>Pezizomycotina</taxon>
        <taxon>Eurotiomycetes</taxon>
        <taxon>Eurotiomycetidae</taxon>
        <taxon>Eurotiales</taxon>
        <taxon>Aspergillaceae</taxon>
        <taxon>Aspergillus</taxon>
        <taxon>Aspergillus subgen. Fumigati</taxon>
    </lineage>
</organism>
<gene>
    <name evidence="19" type="ORF">P174DRAFT_505647</name>
</gene>
<dbReference type="AlphaFoldDB" id="A0A2I1C1U3"/>
<dbReference type="GO" id="GO:0043565">
    <property type="term" value="F:sequence-specific DNA binding"/>
    <property type="evidence" value="ECO:0007669"/>
    <property type="project" value="InterPro"/>
</dbReference>
<keyword evidence="13" id="KW-0804">Transcription</keyword>
<feature type="domain" description="PAS" evidence="17">
    <location>
        <begin position="464"/>
        <end position="486"/>
    </location>
</feature>
<keyword evidence="14" id="KW-0675">Receptor</keyword>